<dbReference type="SUPFAM" id="SSF56399">
    <property type="entry name" value="ADP-ribosylation"/>
    <property type="match status" value="1"/>
</dbReference>
<evidence type="ECO:0000313" key="2">
    <source>
        <dbReference type="Proteomes" id="UP000245771"/>
    </source>
</evidence>
<dbReference type="InterPro" id="IPR009297">
    <property type="entry name" value="DUF952"/>
</dbReference>
<dbReference type="InParanoid" id="A0A316VQ39"/>
<dbReference type="PANTHER" id="PTHR34129">
    <property type="entry name" value="BLR1139 PROTEIN"/>
    <property type="match status" value="1"/>
</dbReference>
<dbReference type="AlphaFoldDB" id="A0A316VQ39"/>
<dbReference type="Pfam" id="PF06108">
    <property type="entry name" value="DUF952"/>
    <property type="match status" value="1"/>
</dbReference>
<keyword evidence="2" id="KW-1185">Reference proteome</keyword>
<gene>
    <name evidence="1" type="ORF">FA14DRAFT_119153</name>
</gene>
<sequence>MAQQSPPDPRTCTILYKILTPSEKESLPQNEWKGTEFDQKDGFIHLSTSHQTAGTLERFFSASSDVGDTLYLLALPRTNIVDAQNRLKFEPAAGTEFGHIYGTLDPSKDFAEEYRLERGSDGLFSLPELPF</sequence>
<dbReference type="Proteomes" id="UP000245771">
    <property type="component" value="Unassembled WGS sequence"/>
</dbReference>
<name>A0A316VQ39_9BASI</name>
<dbReference type="PANTHER" id="PTHR34129:SF1">
    <property type="entry name" value="DUF952 DOMAIN-CONTAINING PROTEIN"/>
    <property type="match status" value="1"/>
</dbReference>
<dbReference type="RefSeq" id="XP_025358573.1">
    <property type="nucleotide sequence ID" value="XM_025496339.1"/>
</dbReference>
<reference evidence="1 2" key="1">
    <citation type="journal article" date="2018" name="Mol. Biol. Evol.">
        <title>Broad Genomic Sampling Reveals a Smut Pathogenic Ancestry of the Fungal Clade Ustilaginomycotina.</title>
        <authorList>
            <person name="Kijpornyongpan T."/>
            <person name="Mondo S.J."/>
            <person name="Barry K."/>
            <person name="Sandor L."/>
            <person name="Lee J."/>
            <person name="Lipzen A."/>
            <person name="Pangilinan J."/>
            <person name="LaButti K."/>
            <person name="Hainaut M."/>
            <person name="Henrissat B."/>
            <person name="Grigoriev I.V."/>
            <person name="Spatafora J.W."/>
            <person name="Aime M.C."/>
        </authorList>
    </citation>
    <scope>NUCLEOTIDE SEQUENCE [LARGE SCALE GENOMIC DNA]</scope>
    <source>
        <strain evidence="1 2">MCA 3882</strain>
    </source>
</reference>
<evidence type="ECO:0008006" key="3">
    <source>
        <dbReference type="Google" id="ProtNLM"/>
    </source>
</evidence>
<accession>A0A316VQ39</accession>
<dbReference type="GeneID" id="37018120"/>
<protein>
    <recommendedName>
        <fullName evidence="3">DUF952-domain-containing protein</fullName>
    </recommendedName>
</protein>
<dbReference type="OrthoDB" id="3335358at2759"/>
<evidence type="ECO:0000313" key="1">
    <source>
        <dbReference type="EMBL" id="PWN38271.1"/>
    </source>
</evidence>
<proteinExistence type="predicted"/>
<dbReference type="EMBL" id="KZ819602">
    <property type="protein sequence ID" value="PWN38271.1"/>
    <property type="molecule type" value="Genomic_DNA"/>
</dbReference>
<dbReference type="Gene3D" id="3.20.170.20">
    <property type="entry name" value="Protein of unknown function DUF952"/>
    <property type="match status" value="1"/>
</dbReference>
<organism evidence="1 2">
    <name type="scientific">Meira miltonrushii</name>
    <dbReference type="NCBI Taxonomy" id="1280837"/>
    <lineage>
        <taxon>Eukaryota</taxon>
        <taxon>Fungi</taxon>
        <taxon>Dikarya</taxon>
        <taxon>Basidiomycota</taxon>
        <taxon>Ustilaginomycotina</taxon>
        <taxon>Exobasidiomycetes</taxon>
        <taxon>Exobasidiales</taxon>
        <taxon>Brachybasidiaceae</taxon>
        <taxon>Meira</taxon>
    </lineage>
</organism>